<dbReference type="InterPro" id="IPR001206">
    <property type="entry name" value="Diacylglycerol_kinase_cat_dom"/>
</dbReference>
<protein>
    <submittedName>
        <fullName evidence="8">Undecaprenyl-diphosphatase</fullName>
    </submittedName>
</protein>
<keyword evidence="6" id="KW-0472">Membrane</keyword>
<evidence type="ECO:0000256" key="2">
    <source>
        <dbReference type="ARBA" id="ARBA00022475"/>
    </source>
</evidence>
<dbReference type="InterPro" id="IPR016064">
    <property type="entry name" value="NAD/diacylglycerol_kinase_sf"/>
</dbReference>
<dbReference type="PANTHER" id="PTHR14969">
    <property type="entry name" value="SPHINGOSINE-1-PHOSPHATE PHOSPHOHYDROLASE"/>
    <property type="match status" value="1"/>
</dbReference>
<dbReference type="OrthoDB" id="5242960at2"/>
<evidence type="ECO:0000313" key="9">
    <source>
        <dbReference type="Proteomes" id="UP000219514"/>
    </source>
</evidence>
<dbReference type="InterPro" id="IPR000326">
    <property type="entry name" value="PAP2/HPO"/>
</dbReference>
<dbReference type="PANTHER" id="PTHR14969:SF62">
    <property type="entry name" value="DECAPRENYLPHOSPHORYL-5-PHOSPHORIBOSE PHOSPHATASE RV3807C-RELATED"/>
    <property type="match status" value="1"/>
</dbReference>
<evidence type="ECO:0000259" key="7">
    <source>
        <dbReference type="PROSITE" id="PS50146"/>
    </source>
</evidence>
<organism evidence="8 9">
    <name type="scientific">Geodermatophilus sabuli</name>
    <dbReference type="NCBI Taxonomy" id="1564158"/>
    <lineage>
        <taxon>Bacteria</taxon>
        <taxon>Bacillati</taxon>
        <taxon>Actinomycetota</taxon>
        <taxon>Actinomycetes</taxon>
        <taxon>Geodermatophilales</taxon>
        <taxon>Geodermatophilaceae</taxon>
        <taxon>Geodermatophilus</taxon>
    </lineage>
</organism>
<sequence length="478" mass="50407">MRRARHWDARLHSLVGGLPTSPADRWLRRLTTAADHGVLWMVVAAALVSRRGPLRRAAVRGLGSMAVSSTVVNAVLKRVFGRRRPDLGSHPVDRLLHRSLTTHSFPSGHASSAGAFATGVALESPVAGVALAPVALAVGYSRVHVGVHYPGDVVAGLAVGTAVAVGSQAWWRVRPTTPARVRPARSAPALPEGEGLVVAVNPRSGPEGYDPAEDVRRLLPRAEVLESDPQAGIGDLLEEAARSGRARALGVAGGDGSVAAAAAAAVEHGLALAVLPAGTLNHFARDVGVHTLEHAAEAVVAGQAVDVDVAEVNGTPFLNTASIGSYPEMVRRRDALAGRLGRWAAMTVAAATTLRRGTPVSLLLDGRPVLVWILFVGNGRYTPRGLAPAWRPRLEDGLLDVQYLRADVRFSRTRAVLGSLLGISDRSSGYASTQAREVRVVSRSGPQEIAYDGETGDPATEFCFRKRATLTVYCCRPD</sequence>
<evidence type="ECO:0000256" key="5">
    <source>
        <dbReference type="ARBA" id="ARBA00022989"/>
    </source>
</evidence>
<dbReference type="GO" id="GO:0005886">
    <property type="term" value="C:plasma membrane"/>
    <property type="evidence" value="ECO:0007669"/>
    <property type="project" value="UniProtKB-SubCell"/>
</dbReference>
<dbReference type="SUPFAM" id="SSF48317">
    <property type="entry name" value="Acid phosphatase/Vanadium-dependent haloperoxidase"/>
    <property type="match status" value="1"/>
</dbReference>
<proteinExistence type="predicted"/>
<evidence type="ECO:0000313" key="8">
    <source>
        <dbReference type="EMBL" id="SNX96683.1"/>
    </source>
</evidence>
<reference evidence="8 9" key="1">
    <citation type="submission" date="2017-09" db="EMBL/GenBank/DDBJ databases">
        <authorList>
            <person name="Ehlers B."/>
            <person name="Leendertz F.H."/>
        </authorList>
    </citation>
    <scope>NUCLEOTIDE SEQUENCE [LARGE SCALE GENOMIC DNA]</scope>
    <source>
        <strain evidence="8 9">DSM 46844</strain>
    </source>
</reference>
<dbReference type="AlphaFoldDB" id="A0A285ECV5"/>
<dbReference type="Gene3D" id="1.20.144.10">
    <property type="entry name" value="Phosphatidic acid phosphatase type 2/haloperoxidase"/>
    <property type="match status" value="1"/>
</dbReference>
<evidence type="ECO:0000256" key="1">
    <source>
        <dbReference type="ARBA" id="ARBA00004651"/>
    </source>
</evidence>
<keyword evidence="2" id="KW-1003">Cell membrane</keyword>
<keyword evidence="3" id="KW-0812">Transmembrane</keyword>
<dbReference type="GO" id="GO:0016787">
    <property type="term" value="F:hydrolase activity"/>
    <property type="evidence" value="ECO:0007669"/>
    <property type="project" value="UniProtKB-KW"/>
</dbReference>
<dbReference type="GO" id="GO:0016301">
    <property type="term" value="F:kinase activity"/>
    <property type="evidence" value="ECO:0007669"/>
    <property type="project" value="InterPro"/>
</dbReference>
<keyword evidence="4" id="KW-0378">Hydrolase</keyword>
<dbReference type="Gene3D" id="2.60.200.40">
    <property type="match status" value="1"/>
</dbReference>
<dbReference type="RefSeq" id="WP_097206699.1">
    <property type="nucleotide sequence ID" value="NZ_JACHXB010000001.1"/>
</dbReference>
<comment type="subcellular location">
    <subcellularLocation>
        <location evidence="1">Cell membrane</location>
        <topology evidence="1">Multi-pass membrane protein</topology>
    </subcellularLocation>
</comment>
<dbReference type="SMART" id="SM00046">
    <property type="entry name" value="DAGKc"/>
    <property type="match status" value="1"/>
</dbReference>
<dbReference type="PROSITE" id="PS50146">
    <property type="entry name" value="DAGK"/>
    <property type="match status" value="1"/>
</dbReference>
<accession>A0A285ECV5</accession>
<dbReference type="InterPro" id="IPR036938">
    <property type="entry name" value="PAP2/HPO_sf"/>
</dbReference>
<name>A0A285ECV5_9ACTN</name>
<dbReference type="InterPro" id="IPR017438">
    <property type="entry name" value="ATP-NAD_kinase_N"/>
</dbReference>
<dbReference type="SUPFAM" id="SSF111331">
    <property type="entry name" value="NAD kinase/diacylglycerol kinase-like"/>
    <property type="match status" value="1"/>
</dbReference>
<evidence type="ECO:0000256" key="4">
    <source>
        <dbReference type="ARBA" id="ARBA00022801"/>
    </source>
</evidence>
<dbReference type="Pfam" id="PF01569">
    <property type="entry name" value="PAP2"/>
    <property type="match status" value="1"/>
</dbReference>
<keyword evidence="5" id="KW-1133">Transmembrane helix</keyword>
<dbReference type="SMART" id="SM00014">
    <property type="entry name" value="acidPPc"/>
    <property type="match status" value="1"/>
</dbReference>
<dbReference type="Proteomes" id="UP000219514">
    <property type="component" value="Unassembled WGS sequence"/>
</dbReference>
<evidence type="ECO:0000256" key="3">
    <source>
        <dbReference type="ARBA" id="ARBA00022692"/>
    </source>
</evidence>
<dbReference type="Gene3D" id="3.40.50.10330">
    <property type="entry name" value="Probable inorganic polyphosphate/atp-NAD kinase, domain 1"/>
    <property type="match status" value="1"/>
</dbReference>
<feature type="domain" description="DAGKc" evidence="7">
    <location>
        <begin position="191"/>
        <end position="316"/>
    </location>
</feature>
<evidence type="ECO:0000256" key="6">
    <source>
        <dbReference type="ARBA" id="ARBA00023136"/>
    </source>
</evidence>
<keyword evidence="9" id="KW-1185">Reference proteome</keyword>
<dbReference type="EMBL" id="OBDO01000005">
    <property type="protein sequence ID" value="SNX96683.1"/>
    <property type="molecule type" value="Genomic_DNA"/>
</dbReference>
<gene>
    <name evidence="8" type="ORF">SAMN06893097_10515</name>
</gene>
<dbReference type="Pfam" id="PF00781">
    <property type="entry name" value="DAGK_cat"/>
    <property type="match status" value="1"/>
</dbReference>